<gene>
    <name evidence="1" type="ORF">GSOID_T00009871001</name>
</gene>
<dbReference type="AlphaFoldDB" id="E4XYS9"/>
<dbReference type="InParanoid" id="E4XYS9"/>
<evidence type="ECO:0000313" key="2">
    <source>
        <dbReference type="Proteomes" id="UP000001307"/>
    </source>
</evidence>
<sequence>MFTFREISKFCARAHHSFNAKPQMTMSFSEWSGNEYQLLLSDLQKERTAARKEPLRTENPPILQLEVAHSPLNEKAQVSKLKSECHKLFAEEHELGDDFGRHAVWI</sequence>
<evidence type="ECO:0000313" key="1">
    <source>
        <dbReference type="EMBL" id="CBY14791.1"/>
    </source>
</evidence>
<reference evidence="1" key="1">
    <citation type="journal article" date="2010" name="Science">
        <title>Plasticity of animal genome architecture unmasked by rapid evolution of a pelagic tunicate.</title>
        <authorList>
            <person name="Denoeud F."/>
            <person name="Henriet S."/>
            <person name="Mungpakdee S."/>
            <person name="Aury J.M."/>
            <person name="Da Silva C."/>
            <person name="Brinkmann H."/>
            <person name="Mikhaleva J."/>
            <person name="Olsen L.C."/>
            <person name="Jubin C."/>
            <person name="Canestro C."/>
            <person name="Bouquet J.M."/>
            <person name="Danks G."/>
            <person name="Poulain J."/>
            <person name="Campsteijn C."/>
            <person name="Adamski M."/>
            <person name="Cross I."/>
            <person name="Yadetie F."/>
            <person name="Muffato M."/>
            <person name="Louis A."/>
            <person name="Butcher S."/>
            <person name="Tsagkogeorga G."/>
            <person name="Konrad A."/>
            <person name="Singh S."/>
            <person name="Jensen M.F."/>
            <person name="Cong E.H."/>
            <person name="Eikeseth-Otteraa H."/>
            <person name="Noel B."/>
            <person name="Anthouard V."/>
            <person name="Porcel B.M."/>
            <person name="Kachouri-Lafond R."/>
            <person name="Nishino A."/>
            <person name="Ugolini M."/>
            <person name="Chourrout P."/>
            <person name="Nishida H."/>
            <person name="Aasland R."/>
            <person name="Huzurbazar S."/>
            <person name="Westhof E."/>
            <person name="Delsuc F."/>
            <person name="Lehrach H."/>
            <person name="Reinhardt R."/>
            <person name="Weissenbach J."/>
            <person name="Roy S.W."/>
            <person name="Artiguenave F."/>
            <person name="Postlethwait J.H."/>
            <person name="Manak J.R."/>
            <person name="Thompson E.M."/>
            <person name="Jaillon O."/>
            <person name="Du Pasquier L."/>
            <person name="Boudinot P."/>
            <person name="Liberles D.A."/>
            <person name="Volff J.N."/>
            <person name="Philippe H."/>
            <person name="Lenhard B."/>
            <person name="Roest Crollius H."/>
            <person name="Wincker P."/>
            <person name="Chourrout D."/>
        </authorList>
    </citation>
    <scope>NUCLEOTIDE SEQUENCE [LARGE SCALE GENOMIC DNA]</scope>
</reference>
<dbReference type="EMBL" id="FN653350">
    <property type="protein sequence ID" value="CBY14791.1"/>
    <property type="molecule type" value="Genomic_DNA"/>
</dbReference>
<organism evidence="1">
    <name type="scientific">Oikopleura dioica</name>
    <name type="common">Tunicate</name>
    <dbReference type="NCBI Taxonomy" id="34765"/>
    <lineage>
        <taxon>Eukaryota</taxon>
        <taxon>Metazoa</taxon>
        <taxon>Chordata</taxon>
        <taxon>Tunicata</taxon>
        <taxon>Appendicularia</taxon>
        <taxon>Copelata</taxon>
        <taxon>Oikopleuridae</taxon>
        <taxon>Oikopleura</taxon>
    </lineage>
</organism>
<protein>
    <submittedName>
        <fullName evidence="1">Uncharacterized protein</fullName>
    </submittedName>
</protein>
<proteinExistence type="predicted"/>
<accession>E4XYS9</accession>
<name>E4XYS9_OIKDI</name>
<keyword evidence="2" id="KW-1185">Reference proteome</keyword>
<dbReference type="Proteomes" id="UP000001307">
    <property type="component" value="Unassembled WGS sequence"/>
</dbReference>